<dbReference type="PANTHER" id="PTHR42342">
    <property type="entry name" value="STATIONARY PHASE PROTEIN 5"/>
    <property type="match status" value="1"/>
</dbReference>
<accession>W2RJB9</accession>
<dbReference type="HOGENOM" id="CLU_035164_0_0_1"/>
<keyword evidence="3" id="KW-1185">Reference proteome</keyword>
<feature type="region of interest" description="Disordered" evidence="1">
    <location>
        <begin position="79"/>
        <end position="98"/>
    </location>
</feature>
<proteinExistence type="predicted"/>
<evidence type="ECO:0000313" key="2">
    <source>
        <dbReference type="EMBL" id="ETN36415.1"/>
    </source>
</evidence>
<dbReference type="VEuPathDB" id="FungiDB:HMPREF1541_08692"/>
<feature type="compositionally biased region" description="Low complexity" evidence="1">
    <location>
        <begin position="82"/>
        <end position="98"/>
    </location>
</feature>
<evidence type="ECO:0000313" key="3">
    <source>
        <dbReference type="Proteomes" id="UP000030752"/>
    </source>
</evidence>
<dbReference type="STRING" id="1220924.W2RJB9"/>
<feature type="region of interest" description="Disordered" evidence="1">
    <location>
        <begin position="366"/>
        <end position="422"/>
    </location>
</feature>
<sequence length="469" mass="51058">MASSGGHILVPKAMRLLKFGFDKAARLIRDRLPQTAKAVEPQSQPVFARVSRQPINRLAAIKQSQSRWYSTKQAISNASRHFSSSTAPRASRSSFPASRTAAAVSRLTTRTPFATQLRPNLTGGTLSRSAGGYSLGGQGARHFSHAPAAQAQVVQNVSQAVRAFWLSGSKARFDGFNSRTGEKRYRAVSDLQDDVRQTLDLHAPAAKGAFIDFKISPIITAIGPLAGIPRSGTSTPSCETSDGFAEATGLGNPMLLSNLSIDFARALKNLSAVFNDLKHLSTLGDLPITLHNADTLRVRFPGVDADTVEALCLELNIRRGIVGQDEGFEEQCGAELALLFPFAPSRTHSQVDFNVVTRPKKRLRASKKDKVEWEHMLSPAQSPGYSHRSETSHSLIEPEELGENPWLSSPSGYSSLHSSELDGQGQDDVAMFFTPHHISYSPQGPADAARYEGMEGIHRFLQECERAQR</sequence>
<protein>
    <recommendedName>
        <fullName evidence="4">Casein kinase II beta 2 subunit</fullName>
    </recommendedName>
</protein>
<dbReference type="OrthoDB" id="416253at2759"/>
<dbReference type="GO" id="GO:0070628">
    <property type="term" value="F:proteasome binding"/>
    <property type="evidence" value="ECO:0007669"/>
    <property type="project" value="InterPro"/>
</dbReference>
<evidence type="ECO:0008006" key="4">
    <source>
        <dbReference type="Google" id="ProtNLM"/>
    </source>
</evidence>
<evidence type="ECO:0000256" key="1">
    <source>
        <dbReference type="SAM" id="MobiDB-lite"/>
    </source>
</evidence>
<dbReference type="InterPro" id="IPR038816">
    <property type="entry name" value="Stationary_phase_5"/>
</dbReference>
<dbReference type="EMBL" id="KB822725">
    <property type="protein sequence ID" value="ETN36415.1"/>
    <property type="molecule type" value="Genomic_DNA"/>
</dbReference>
<reference evidence="2 3" key="1">
    <citation type="submission" date="2013-03" db="EMBL/GenBank/DDBJ databases">
        <title>The Genome Sequence of Phialophora europaea CBS 101466.</title>
        <authorList>
            <consortium name="The Broad Institute Genomics Platform"/>
            <person name="Cuomo C."/>
            <person name="de Hoog S."/>
            <person name="Gorbushina A."/>
            <person name="Walker B."/>
            <person name="Young S.K."/>
            <person name="Zeng Q."/>
            <person name="Gargeya S."/>
            <person name="Fitzgerald M."/>
            <person name="Haas B."/>
            <person name="Abouelleil A."/>
            <person name="Allen A.W."/>
            <person name="Alvarado L."/>
            <person name="Arachchi H.M."/>
            <person name="Berlin A.M."/>
            <person name="Chapman S.B."/>
            <person name="Gainer-Dewar J."/>
            <person name="Goldberg J."/>
            <person name="Griggs A."/>
            <person name="Gujja S."/>
            <person name="Hansen M."/>
            <person name="Howarth C."/>
            <person name="Imamovic A."/>
            <person name="Ireland A."/>
            <person name="Larimer J."/>
            <person name="McCowan C."/>
            <person name="Murphy C."/>
            <person name="Pearson M."/>
            <person name="Poon T.W."/>
            <person name="Priest M."/>
            <person name="Roberts A."/>
            <person name="Saif S."/>
            <person name="Shea T."/>
            <person name="Sisk P."/>
            <person name="Sykes S."/>
            <person name="Wortman J."/>
            <person name="Nusbaum C."/>
            <person name="Birren B."/>
        </authorList>
    </citation>
    <scope>NUCLEOTIDE SEQUENCE [LARGE SCALE GENOMIC DNA]</scope>
    <source>
        <strain evidence="2 3">CBS 101466</strain>
    </source>
</reference>
<dbReference type="PANTHER" id="PTHR42342:SF1">
    <property type="entry name" value="STATIONARY PHASE PROTEIN 5"/>
    <property type="match status" value="1"/>
</dbReference>
<dbReference type="eggNOG" id="ENOG502S2SB">
    <property type="taxonomic scope" value="Eukaryota"/>
</dbReference>
<feature type="compositionally biased region" description="Low complexity" evidence="1">
    <location>
        <begin position="407"/>
        <end position="418"/>
    </location>
</feature>
<dbReference type="RefSeq" id="XP_008721233.1">
    <property type="nucleotide sequence ID" value="XM_008723011.1"/>
</dbReference>
<dbReference type="GeneID" id="19976031"/>
<dbReference type="GO" id="GO:0043248">
    <property type="term" value="P:proteasome assembly"/>
    <property type="evidence" value="ECO:0007669"/>
    <property type="project" value="TreeGrafter"/>
</dbReference>
<gene>
    <name evidence="2" type="ORF">HMPREF1541_08692</name>
</gene>
<dbReference type="Proteomes" id="UP000030752">
    <property type="component" value="Unassembled WGS sequence"/>
</dbReference>
<dbReference type="InParanoid" id="W2RJB9"/>
<organism evidence="2 3">
    <name type="scientific">Cyphellophora europaea (strain CBS 101466)</name>
    <name type="common">Phialophora europaea</name>
    <dbReference type="NCBI Taxonomy" id="1220924"/>
    <lineage>
        <taxon>Eukaryota</taxon>
        <taxon>Fungi</taxon>
        <taxon>Dikarya</taxon>
        <taxon>Ascomycota</taxon>
        <taxon>Pezizomycotina</taxon>
        <taxon>Eurotiomycetes</taxon>
        <taxon>Chaetothyriomycetidae</taxon>
        <taxon>Chaetothyriales</taxon>
        <taxon>Cyphellophoraceae</taxon>
        <taxon>Cyphellophora</taxon>
    </lineage>
</organism>
<feature type="compositionally biased region" description="Basic and acidic residues" evidence="1">
    <location>
        <begin position="366"/>
        <end position="375"/>
    </location>
</feature>
<name>W2RJB9_CYPE1</name>
<dbReference type="AlphaFoldDB" id="W2RJB9"/>